<name>A0A7W5VAK6_9ACTN</name>
<comment type="caution">
    <text evidence="2">The sequence shown here is derived from an EMBL/GenBank/DDBJ whole genome shotgun (WGS) entry which is preliminary data.</text>
</comment>
<feature type="transmembrane region" description="Helical" evidence="1">
    <location>
        <begin position="54"/>
        <end position="78"/>
    </location>
</feature>
<evidence type="ECO:0000313" key="2">
    <source>
        <dbReference type="EMBL" id="MBB3728220.1"/>
    </source>
</evidence>
<accession>A0A7W5VAK6</accession>
<feature type="transmembrane region" description="Helical" evidence="1">
    <location>
        <begin position="173"/>
        <end position="191"/>
    </location>
</feature>
<keyword evidence="3" id="KW-1185">Reference proteome</keyword>
<organism evidence="2 3">
    <name type="scientific">Nonomuraea dietziae</name>
    <dbReference type="NCBI Taxonomy" id="65515"/>
    <lineage>
        <taxon>Bacteria</taxon>
        <taxon>Bacillati</taxon>
        <taxon>Actinomycetota</taxon>
        <taxon>Actinomycetes</taxon>
        <taxon>Streptosporangiales</taxon>
        <taxon>Streptosporangiaceae</taxon>
        <taxon>Nonomuraea</taxon>
    </lineage>
</organism>
<feature type="transmembrane region" description="Helical" evidence="1">
    <location>
        <begin position="90"/>
        <end position="109"/>
    </location>
</feature>
<feature type="transmembrane region" description="Helical" evidence="1">
    <location>
        <begin position="143"/>
        <end position="161"/>
    </location>
</feature>
<sequence>MLHRKQPRHAGLDARQLRLGATASVTALILSAVALARTERGLRLMNGGLAFLDFYVGVFALVTLTLTVALGLVTTERVFLSVPNRVRCQLLHRAAAAAGIGFLLAHAALRSSSLTGLTALALFALAAVTGVTRGWFAHTSKPWLWRVMHGAAYLAWPVAILHGLTAGRPPAGWVAWSYVVCLAAVLSALLVRAVATLRRPPAVPEVVEEPVVIGELVSLDDLRRRRAG</sequence>
<proteinExistence type="predicted"/>
<dbReference type="RefSeq" id="WP_183649864.1">
    <property type="nucleotide sequence ID" value="NZ_JACIBV010000001.1"/>
</dbReference>
<reference evidence="2 3" key="1">
    <citation type="submission" date="2020-08" db="EMBL/GenBank/DDBJ databases">
        <title>Sequencing the genomes of 1000 actinobacteria strains.</title>
        <authorList>
            <person name="Klenk H.-P."/>
        </authorList>
    </citation>
    <scope>NUCLEOTIDE SEQUENCE [LARGE SCALE GENOMIC DNA]</scope>
    <source>
        <strain evidence="2 3">DSM 44320</strain>
    </source>
</reference>
<dbReference type="GeneID" id="95390469"/>
<gene>
    <name evidence="2" type="ORF">FHR33_004080</name>
</gene>
<evidence type="ECO:0000313" key="3">
    <source>
        <dbReference type="Proteomes" id="UP000579945"/>
    </source>
</evidence>
<dbReference type="AlphaFoldDB" id="A0A7W5VAK6"/>
<evidence type="ECO:0000256" key="1">
    <source>
        <dbReference type="SAM" id="Phobius"/>
    </source>
</evidence>
<keyword evidence="1" id="KW-0812">Transmembrane</keyword>
<protein>
    <submittedName>
        <fullName evidence="2">Uncharacterized protein</fullName>
    </submittedName>
</protein>
<keyword evidence="1" id="KW-0472">Membrane</keyword>
<feature type="transmembrane region" description="Helical" evidence="1">
    <location>
        <begin position="115"/>
        <end position="136"/>
    </location>
</feature>
<dbReference type="Proteomes" id="UP000579945">
    <property type="component" value="Unassembled WGS sequence"/>
</dbReference>
<keyword evidence="1" id="KW-1133">Transmembrane helix</keyword>
<dbReference type="EMBL" id="JACIBV010000001">
    <property type="protein sequence ID" value="MBB3728220.1"/>
    <property type="molecule type" value="Genomic_DNA"/>
</dbReference>